<dbReference type="InterPro" id="IPR013321">
    <property type="entry name" value="Arc_rbn_hlx_hlx"/>
</dbReference>
<protein>
    <submittedName>
        <fullName evidence="1">Antitoxin EndoAI</fullName>
    </submittedName>
</protein>
<organism evidence="1 2">
    <name type="scientific">Filibacter tadaridae</name>
    <dbReference type="NCBI Taxonomy" id="2483811"/>
    <lineage>
        <taxon>Bacteria</taxon>
        <taxon>Bacillati</taxon>
        <taxon>Bacillota</taxon>
        <taxon>Bacilli</taxon>
        <taxon>Bacillales</taxon>
        <taxon>Caryophanaceae</taxon>
        <taxon>Filibacter</taxon>
    </lineage>
</organism>
<accession>A0A3P5WYD3</accession>
<dbReference type="EMBL" id="UXAV01000018">
    <property type="protein sequence ID" value="VDC19954.1"/>
    <property type="molecule type" value="Genomic_DNA"/>
</dbReference>
<dbReference type="Proteomes" id="UP000270468">
    <property type="component" value="Unassembled WGS sequence"/>
</dbReference>
<dbReference type="GO" id="GO:0006355">
    <property type="term" value="P:regulation of DNA-templated transcription"/>
    <property type="evidence" value="ECO:0007669"/>
    <property type="project" value="InterPro"/>
</dbReference>
<gene>
    <name evidence="1" type="primary">ndoAI</name>
    <name evidence="1" type="ORF">FILTAD_00400</name>
</gene>
<reference evidence="1 2" key="1">
    <citation type="submission" date="2018-11" db="EMBL/GenBank/DDBJ databases">
        <authorList>
            <person name="Criscuolo A."/>
        </authorList>
    </citation>
    <scope>NUCLEOTIDE SEQUENCE [LARGE SCALE GENOMIC DNA]</scope>
    <source>
        <strain evidence="1">ATB-66</strain>
    </source>
</reference>
<dbReference type="Gene3D" id="1.10.1220.10">
    <property type="entry name" value="Met repressor-like"/>
    <property type="match status" value="1"/>
</dbReference>
<evidence type="ECO:0000313" key="1">
    <source>
        <dbReference type="EMBL" id="VDC19954.1"/>
    </source>
</evidence>
<keyword evidence="2" id="KW-1185">Reference proteome</keyword>
<name>A0A3P5WYD3_9BACL</name>
<dbReference type="OrthoDB" id="1634058at2"/>
<sequence>MSEVLTLRMNKNIREVIVKIPKRMLNENEHTVVHQEPDRGDFVYISTKRYVTDYESETIREAMMTGYVEMSQINLNISAECLHVEYEAQHTVERLVSGG</sequence>
<dbReference type="AlphaFoldDB" id="A0A3P5WYD3"/>
<evidence type="ECO:0000313" key="2">
    <source>
        <dbReference type="Proteomes" id="UP000270468"/>
    </source>
</evidence>
<proteinExistence type="predicted"/>